<organism evidence="1 2">
    <name type="scientific">Leptotrichia trevisanii</name>
    <dbReference type="NCBI Taxonomy" id="109328"/>
    <lineage>
        <taxon>Bacteria</taxon>
        <taxon>Fusobacteriati</taxon>
        <taxon>Fusobacteriota</taxon>
        <taxon>Fusobacteriia</taxon>
        <taxon>Fusobacteriales</taxon>
        <taxon>Leptotrichiaceae</taxon>
        <taxon>Leptotrichia</taxon>
    </lineage>
</organism>
<dbReference type="Proteomes" id="UP000321378">
    <property type="component" value="Chromosome"/>
</dbReference>
<evidence type="ECO:0000313" key="2">
    <source>
        <dbReference type="Proteomes" id="UP000321378"/>
    </source>
</evidence>
<gene>
    <name evidence="1" type="ORF">JMUB3935_0351</name>
</gene>
<dbReference type="EMBL" id="AP019840">
    <property type="protein sequence ID" value="BBM51384.1"/>
    <property type="molecule type" value="Genomic_DNA"/>
</dbReference>
<proteinExistence type="predicted"/>
<protein>
    <submittedName>
        <fullName evidence="1">Uncharacterized protein</fullName>
    </submittedName>
</protein>
<dbReference type="STRING" id="1122173.GCA_000482505_01180"/>
<dbReference type="AlphaFoldDB" id="A0A510KIA5"/>
<name>A0A510KIA5_9FUSO</name>
<dbReference type="RefSeq" id="WP_026747998.1">
    <property type="nucleotide sequence ID" value="NZ_AP019840.1"/>
</dbReference>
<accession>A0A510KIA5</accession>
<reference evidence="1 2" key="1">
    <citation type="submission" date="2019-07" db="EMBL/GenBank/DDBJ databases">
        <title>Complete Genome Sequence of Leptotrichia trevisanii Strain JMUB3935.</title>
        <authorList>
            <person name="Watanabe S."/>
            <person name="Cui L."/>
        </authorList>
    </citation>
    <scope>NUCLEOTIDE SEQUENCE [LARGE SCALE GENOMIC DNA]</scope>
    <source>
        <strain evidence="1 2">JMUB3935</strain>
    </source>
</reference>
<sequence>MMYQLKDFNRKLSNFIGKNYDDTKNRNVFYDDFKYNYDNYYDETPESIFAKANELYLKYIKYFYTDQEYYSKVEEYINLYEFQKNSTYILGKDLEEFLEEYITNKQEKN</sequence>
<evidence type="ECO:0000313" key="1">
    <source>
        <dbReference type="EMBL" id="BBM51384.1"/>
    </source>
</evidence>